<dbReference type="AlphaFoldDB" id="A0AAV0NPR0"/>
<dbReference type="Proteomes" id="UP001154282">
    <property type="component" value="Unassembled WGS sequence"/>
</dbReference>
<comment type="caution">
    <text evidence="2">The sequence shown here is derived from an EMBL/GenBank/DDBJ whole genome shotgun (WGS) entry which is preliminary data.</text>
</comment>
<evidence type="ECO:0000313" key="2">
    <source>
        <dbReference type="EMBL" id="CAI0460615.1"/>
    </source>
</evidence>
<protein>
    <submittedName>
        <fullName evidence="2">Uncharacterized protein</fullName>
    </submittedName>
</protein>
<gene>
    <name evidence="2" type="ORF">LITE_LOCUS34556</name>
</gene>
<keyword evidence="3" id="KW-1185">Reference proteome</keyword>
<proteinExistence type="predicted"/>
<feature type="non-terminal residue" evidence="2">
    <location>
        <position position="1"/>
    </location>
</feature>
<feature type="compositionally biased region" description="Basic residues" evidence="1">
    <location>
        <begin position="41"/>
        <end position="50"/>
    </location>
</feature>
<accession>A0AAV0NPR0</accession>
<evidence type="ECO:0000313" key="3">
    <source>
        <dbReference type="Proteomes" id="UP001154282"/>
    </source>
</evidence>
<evidence type="ECO:0000256" key="1">
    <source>
        <dbReference type="SAM" id="MobiDB-lite"/>
    </source>
</evidence>
<name>A0AAV0NPR0_9ROSI</name>
<reference evidence="2" key="1">
    <citation type="submission" date="2022-08" db="EMBL/GenBank/DDBJ databases">
        <authorList>
            <person name="Gutierrez-Valencia J."/>
        </authorList>
    </citation>
    <scope>NUCLEOTIDE SEQUENCE</scope>
</reference>
<feature type="compositionally biased region" description="Polar residues" evidence="1">
    <location>
        <begin position="67"/>
        <end position="92"/>
    </location>
</feature>
<feature type="region of interest" description="Disordered" evidence="1">
    <location>
        <begin position="35"/>
        <end position="128"/>
    </location>
</feature>
<organism evidence="2 3">
    <name type="scientific">Linum tenue</name>
    <dbReference type="NCBI Taxonomy" id="586396"/>
    <lineage>
        <taxon>Eukaryota</taxon>
        <taxon>Viridiplantae</taxon>
        <taxon>Streptophyta</taxon>
        <taxon>Embryophyta</taxon>
        <taxon>Tracheophyta</taxon>
        <taxon>Spermatophyta</taxon>
        <taxon>Magnoliopsida</taxon>
        <taxon>eudicotyledons</taxon>
        <taxon>Gunneridae</taxon>
        <taxon>Pentapetalae</taxon>
        <taxon>rosids</taxon>
        <taxon>fabids</taxon>
        <taxon>Malpighiales</taxon>
        <taxon>Linaceae</taxon>
        <taxon>Linum</taxon>
    </lineage>
</organism>
<dbReference type="EMBL" id="CAMGYJ010000008">
    <property type="protein sequence ID" value="CAI0460615.1"/>
    <property type="molecule type" value="Genomic_DNA"/>
</dbReference>
<sequence>SSSPPTLAFGLQGFWASVSPPLLLALVFEGFENLGGEGLRRNKGGHRSLGRRLGDEKAKATMKKNSDQSPSSFLRQTAAATHLPTTASTAGSHSFPAASAQSRDTSVRRQSEGNLPQNPTGPGASPIY</sequence>